<dbReference type="InterPro" id="IPR002347">
    <property type="entry name" value="SDR_fam"/>
</dbReference>
<dbReference type="Pfam" id="PF00106">
    <property type="entry name" value="adh_short"/>
    <property type="match status" value="1"/>
</dbReference>
<dbReference type="InterPro" id="IPR036291">
    <property type="entry name" value="NAD(P)-bd_dom_sf"/>
</dbReference>
<gene>
    <name evidence="4" type="ORF">Zmor_017651</name>
</gene>
<dbReference type="Gene3D" id="3.40.50.720">
    <property type="entry name" value="NAD(P)-binding Rossmann-like Domain"/>
    <property type="match status" value="1"/>
</dbReference>
<dbReference type="PRINTS" id="PR00080">
    <property type="entry name" value="SDRFAMILY"/>
</dbReference>
<dbReference type="PANTHER" id="PTHR43115:SF4">
    <property type="entry name" value="DEHYDROGENASE_REDUCTASE SDR FAMILY MEMBER 11"/>
    <property type="match status" value="1"/>
</dbReference>
<evidence type="ECO:0008006" key="6">
    <source>
        <dbReference type="Google" id="ProtNLM"/>
    </source>
</evidence>
<comment type="similarity">
    <text evidence="1 3">Belongs to the short-chain dehydrogenases/reductases (SDR) family.</text>
</comment>
<dbReference type="FunFam" id="3.40.50.720:FF:000047">
    <property type="entry name" value="NADP-dependent L-serine/L-allo-threonine dehydrogenase"/>
    <property type="match status" value="1"/>
</dbReference>
<reference evidence="4" key="1">
    <citation type="journal article" date="2023" name="G3 (Bethesda)">
        <title>Whole genome assemblies of Zophobas morio and Tenebrio molitor.</title>
        <authorList>
            <person name="Kaur S."/>
            <person name="Stinson S.A."/>
            <person name="diCenzo G.C."/>
        </authorList>
    </citation>
    <scope>NUCLEOTIDE SEQUENCE</scope>
    <source>
        <strain evidence="4">QUZm001</strain>
    </source>
</reference>
<proteinExistence type="inferred from homology"/>
<keyword evidence="5" id="KW-1185">Reference proteome</keyword>
<dbReference type="PRINTS" id="PR00081">
    <property type="entry name" value="GDHRDH"/>
</dbReference>
<sequence>MVLSMSRWAGKVAVVTGASSGIGAAIVDQLVENGLCVVGIARRSEIVEQRAKQLAGKKGKLHALKADVSKEEDIVKAFKWIEKNCGPVHILVNNAGTASMGTLLETAPEDWKKTLDLNILSLCVATKEAVKMMKANKINGHIIHINSTFGHQITTYNWNVYPASKFAVTALTETLRQELAASGCKIRVTSVSPGLVATGLTTMNKDAPAEVKAALAKMPILQAQDIADGVVYALSTPEHVQVHELTINPI</sequence>
<keyword evidence="2" id="KW-0560">Oxidoreductase</keyword>
<evidence type="ECO:0000256" key="3">
    <source>
        <dbReference type="RuleBase" id="RU000363"/>
    </source>
</evidence>
<dbReference type="PANTHER" id="PTHR43115">
    <property type="entry name" value="DEHYDROGENASE/REDUCTASE SDR FAMILY MEMBER 11"/>
    <property type="match status" value="1"/>
</dbReference>
<comment type="caution">
    <text evidence="4">The sequence shown here is derived from an EMBL/GenBank/DDBJ whole genome shotgun (WGS) entry which is preliminary data.</text>
</comment>
<evidence type="ECO:0000256" key="1">
    <source>
        <dbReference type="ARBA" id="ARBA00006484"/>
    </source>
</evidence>
<dbReference type="AlphaFoldDB" id="A0AA38I9V1"/>
<dbReference type="SUPFAM" id="SSF51735">
    <property type="entry name" value="NAD(P)-binding Rossmann-fold domains"/>
    <property type="match status" value="1"/>
</dbReference>
<protein>
    <recommendedName>
        <fullName evidence="6">Dehydrogenase/reductase SDR family member 11</fullName>
    </recommendedName>
</protein>
<accession>A0AA38I9V1</accession>
<evidence type="ECO:0000313" key="4">
    <source>
        <dbReference type="EMBL" id="KAJ3651625.1"/>
    </source>
</evidence>
<evidence type="ECO:0000256" key="2">
    <source>
        <dbReference type="ARBA" id="ARBA00023002"/>
    </source>
</evidence>
<name>A0AA38I9V1_9CUCU</name>
<dbReference type="EMBL" id="JALNTZ010000005">
    <property type="protein sequence ID" value="KAJ3651625.1"/>
    <property type="molecule type" value="Genomic_DNA"/>
</dbReference>
<dbReference type="Proteomes" id="UP001168821">
    <property type="component" value="Unassembled WGS sequence"/>
</dbReference>
<organism evidence="4 5">
    <name type="scientific">Zophobas morio</name>
    <dbReference type="NCBI Taxonomy" id="2755281"/>
    <lineage>
        <taxon>Eukaryota</taxon>
        <taxon>Metazoa</taxon>
        <taxon>Ecdysozoa</taxon>
        <taxon>Arthropoda</taxon>
        <taxon>Hexapoda</taxon>
        <taxon>Insecta</taxon>
        <taxon>Pterygota</taxon>
        <taxon>Neoptera</taxon>
        <taxon>Endopterygota</taxon>
        <taxon>Coleoptera</taxon>
        <taxon>Polyphaga</taxon>
        <taxon>Cucujiformia</taxon>
        <taxon>Tenebrionidae</taxon>
        <taxon>Zophobas</taxon>
    </lineage>
</organism>
<dbReference type="GO" id="GO:0016616">
    <property type="term" value="F:oxidoreductase activity, acting on the CH-OH group of donors, NAD or NADP as acceptor"/>
    <property type="evidence" value="ECO:0007669"/>
    <property type="project" value="UniProtKB-ARBA"/>
</dbReference>
<evidence type="ECO:0000313" key="5">
    <source>
        <dbReference type="Proteomes" id="UP001168821"/>
    </source>
</evidence>